<dbReference type="EMBL" id="BAAALF010000249">
    <property type="protein sequence ID" value="GAA1274545.1"/>
    <property type="molecule type" value="Genomic_DNA"/>
</dbReference>
<evidence type="ECO:0000313" key="2">
    <source>
        <dbReference type="Proteomes" id="UP001500037"/>
    </source>
</evidence>
<name>A0ABN1WZR4_9ACTN</name>
<dbReference type="RefSeq" id="WP_344446493.1">
    <property type="nucleotide sequence ID" value="NZ_BAAALF010000249.1"/>
</dbReference>
<dbReference type="Proteomes" id="UP001500037">
    <property type="component" value="Unassembled WGS sequence"/>
</dbReference>
<evidence type="ECO:0000313" key="1">
    <source>
        <dbReference type="EMBL" id="GAA1274545.1"/>
    </source>
</evidence>
<keyword evidence="2" id="KW-1185">Reference proteome</keyword>
<accession>A0ABN1WZR4</accession>
<comment type="caution">
    <text evidence="1">The sequence shown here is derived from an EMBL/GenBank/DDBJ whole genome shotgun (WGS) entry which is preliminary data.</text>
</comment>
<proteinExistence type="predicted"/>
<organism evidence="1 2">
    <name type="scientific">Kitasatospora nipponensis</name>
    <dbReference type="NCBI Taxonomy" id="258049"/>
    <lineage>
        <taxon>Bacteria</taxon>
        <taxon>Bacillati</taxon>
        <taxon>Actinomycetota</taxon>
        <taxon>Actinomycetes</taxon>
        <taxon>Kitasatosporales</taxon>
        <taxon>Streptomycetaceae</taxon>
        <taxon>Kitasatospora</taxon>
    </lineage>
</organism>
<sequence length="74" mass="7635">MGFRGLLGLRLGLLVAMVVGWCALGRELTPARLPGRLIILGLLAVARLRRGGNAPGGSVVVACPVSTLFLIEGV</sequence>
<reference evidence="1 2" key="1">
    <citation type="journal article" date="2019" name="Int. J. Syst. Evol. Microbiol.">
        <title>The Global Catalogue of Microorganisms (GCM) 10K type strain sequencing project: providing services to taxonomists for standard genome sequencing and annotation.</title>
        <authorList>
            <consortium name="The Broad Institute Genomics Platform"/>
            <consortium name="The Broad Institute Genome Sequencing Center for Infectious Disease"/>
            <person name="Wu L."/>
            <person name="Ma J."/>
        </authorList>
    </citation>
    <scope>NUCLEOTIDE SEQUENCE [LARGE SCALE GENOMIC DNA]</scope>
    <source>
        <strain evidence="1 2">JCM 13004</strain>
    </source>
</reference>
<protein>
    <submittedName>
        <fullName evidence="1">Uncharacterized protein</fullName>
    </submittedName>
</protein>
<gene>
    <name evidence="1" type="ORF">GCM10009665_72510</name>
</gene>